<dbReference type="GO" id="GO:0051213">
    <property type="term" value="F:dioxygenase activity"/>
    <property type="evidence" value="ECO:0007669"/>
    <property type="project" value="UniProtKB-KW"/>
</dbReference>
<protein>
    <submittedName>
        <fullName evidence="1">Glyoxalase-like domain protein</fullName>
    </submittedName>
</protein>
<dbReference type="InterPro" id="IPR037523">
    <property type="entry name" value="VOC_core"/>
</dbReference>
<dbReference type="SUPFAM" id="SSF54593">
    <property type="entry name" value="Glyoxalase/Bleomycin resistance protein/Dihydroxybiphenyl dioxygenase"/>
    <property type="match status" value="1"/>
</dbReference>
<proteinExistence type="predicted"/>
<dbReference type="OrthoDB" id="9796521at2"/>
<dbReference type="PROSITE" id="PS51819">
    <property type="entry name" value="VOC"/>
    <property type="match status" value="1"/>
</dbReference>
<reference evidence="1 2" key="1">
    <citation type="submission" date="2015-12" db="EMBL/GenBank/DDBJ databases">
        <title>Genome sequence of Mucilaginibacter gotjawali.</title>
        <authorList>
            <person name="Lee J.S."/>
            <person name="Lee K.C."/>
            <person name="Kim K.K."/>
            <person name="Lee B.W."/>
        </authorList>
    </citation>
    <scope>NUCLEOTIDE SEQUENCE [LARGE SCALE GENOMIC DNA]</scope>
    <source>
        <strain evidence="1 2">SA3-7</strain>
    </source>
</reference>
<keyword evidence="2" id="KW-1185">Reference proteome</keyword>
<dbReference type="Proteomes" id="UP000218263">
    <property type="component" value="Chromosome"/>
</dbReference>
<dbReference type="PANTHER" id="PTHR36437">
    <property type="entry name" value="GLYOXALASE/BLEOMYCIN RESISTANCE PROTEIN/DIOXYGENASE"/>
    <property type="match status" value="1"/>
</dbReference>
<evidence type="ECO:0000313" key="2">
    <source>
        <dbReference type="Proteomes" id="UP000218263"/>
    </source>
</evidence>
<organism evidence="1 2">
    <name type="scientific">Mucilaginibacter gotjawali</name>
    <dbReference type="NCBI Taxonomy" id="1550579"/>
    <lineage>
        <taxon>Bacteria</taxon>
        <taxon>Pseudomonadati</taxon>
        <taxon>Bacteroidota</taxon>
        <taxon>Sphingobacteriia</taxon>
        <taxon>Sphingobacteriales</taxon>
        <taxon>Sphingobacteriaceae</taxon>
        <taxon>Mucilaginibacter</taxon>
    </lineage>
</organism>
<dbReference type="AlphaFoldDB" id="A0A110B2J1"/>
<dbReference type="InterPro" id="IPR029068">
    <property type="entry name" value="Glyas_Bleomycin-R_OHBP_Dase"/>
</dbReference>
<gene>
    <name evidence="1" type="ORF">MgSA37_01530</name>
</gene>
<dbReference type="KEGG" id="mgot:MgSA37_01530"/>
<dbReference type="PANTHER" id="PTHR36437:SF2">
    <property type="entry name" value="GLYOXALASE_BLEOMYCIN RESISTANCE PROTEIN_DIOXYGENASE"/>
    <property type="match status" value="1"/>
</dbReference>
<dbReference type="Gene3D" id="3.10.180.10">
    <property type="entry name" value="2,3-Dihydroxybiphenyl 1,2-Dioxygenase, domain 1"/>
    <property type="match status" value="1"/>
</dbReference>
<name>A0A110B2J1_9SPHI</name>
<accession>A0A110B2J1</accession>
<evidence type="ECO:0000313" key="1">
    <source>
        <dbReference type="EMBL" id="BAU53363.1"/>
    </source>
</evidence>
<dbReference type="EMBL" id="AP017313">
    <property type="protein sequence ID" value="BAU53363.1"/>
    <property type="molecule type" value="Genomic_DNA"/>
</dbReference>
<dbReference type="Pfam" id="PF00903">
    <property type="entry name" value="Glyoxalase"/>
    <property type="match status" value="1"/>
</dbReference>
<dbReference type="RefSeq" id="WP_096350883.1">
    <property type="nucleotide sequence ID" value="NZ_AP017313.1"/>
</dbReference>
<dbReference type="GO" id="GO:0016829">
    <property type="term" value="F:lyase activity"/>
    <property type="evidence" value="ECO:0007669"/>
    <property type="project" value="UniProtKB-KW"/>
</dbReference>
<dbReference type="InterPro" id="IPR004360">
    <property type="entry name" value="Glyas_Fos-R_dOase_dom"/>
</dbReference>
<sequence length="117" mass="13037">MKSIEIISIPVTDQQRSKEFYVKLGFTILAETPTGDGQTWVQLGFNGHDTSVTLVTWFPQMPPGSIHGFVIKTDSLEQDVEEFTAKGIHVGRIDETPWGKFMAVKDPDGNVLSFHQS</sequence>